<organism evidence="2 3">
    <name type="scientific">Streptomyces filamentosus</name>
    <name type="common">Streptomyces roseosporus</name>
    <dbReference type="NCBI Taxonomy" id="67294"/>
    <lineage>
        <taxon>Bacteria</taxon>
        <taxon>Bacillati</taxon>
        <taxon>Actinomycetota</taxon>
        <taxon>Actinomycetes</taxon>
        <taxon>Kitasatosporales</taxon>
        <taxon>Streptomycetaceae</taxon>
        <taxon>Streptomyces</taxon>
    </lineage>
</organism>
<evidence type="ECO:0000256" key="1">
    <source>
        <dbReference type="SAM" id="MobiDB-lite"/>
    </source>
</evidence>
<dbReference type="Proteomes" id="UP000632849">
    <property type="component" value="Unassembled WGS sequence"/>
</dbReference>
<dbReference type="EMBL" id="BNBE01000004">
    <property type="protein sequence ID" value="GHG27468.1"/>
    <property type="molecule type" value="Genomic_DNA"/>
</dbReference>
<feature type="region of interest" description="Disordered" evidence="1">
    <location>
        <begin position="25"/>
        <end position="182"/>
    </location>
</feature>
<reference evidence="2" key="1">
    <citation type="journal article" date="2014" name="Int. J. Syst. Evol. Microbiol.">
        <title>Complete genome sequence of Corynebacterium casei LMG S-19264T (=DSM 44701T), isolated from a smear-ripened cheese.</title>
        <authorList>
            <consortium name="US DOE Joint Genome Institute (JGI-PGF)"/>
            <person name="Walter F."/>
            <person name="Albersmeier A."/>
            <person name="Kalinowski J."/>
            <person name="Ruckert C."/>
        </authorList>
    </citation>
    <scope>NUCLEOTIDE SEQUENCE</scope>
    <source>
        <strain evidence="2">JCM 4122</strain>
    </source>
</reference>
<evidence type="ECO:0000313" key="2">
    <source>
        <dbReference type="EMBL" id="GHG27468.1"/>
    </source>
</evidence>
<comment type="caution">
    <text evidence="2">The sequence shown here is derived from an EMBL/GenBank/DDBJ whole genome shotgun (WGS) entry which is preliminary data.</text>
</comment>
<name>A0A919BXI1_STRFL</name>
<feature type="compositionally biased region" description="Basic and acidic residues" evidence="1">
    <location>
        <begin position="111"/>
        <end position="128"/>
    </location>
</feature>
<evidence type="ECO:0000313" key="3">
    <source>
        <dbReference type="Proteomes" id="UP000632849"/>
    </source>
</evidence>
<dbReference type="AlphaFoldDB" id="A0A919BXI1"/>
<protein>
    <submittedName>
        <fullName evidence="2">Uncharacterized protein</fullName>
    </submittedName>
</protein>
<feature type="region of interest" description="Disordered" evidence="1">
    <location>
        <begin position="206"/>
        <end position="265"/>
    </location>
</feature>
<proteinExistence type="predicted"/>
<reference evidence="2" key="2">
    <citation type="submission" date="2020-09" db="EMBL/GenBank/DDBJ databases">
        <authorList>
            <person name="Sun Q."/>
            <person name="Ohkuma M."/>
        </authorList>
    </citation>
    <scope>NUCLEOTIDE SEQUENCE</scope>
    <source>
        <strain evidence="2">JCM 4122</strain>
    </source>
</reference>
<keyword evidence="3" id="KW-1185">Reference proteome</keyword>
<feature type="compositionally biased region" description="Low complexity" evidence="1">
    <location>
        <begin position="209"/>
        <end position="221"/>
    </location>
</feature>
<gene>
    <name evidence="2" type="ORF">GCM10017667_75370</name>
</gene>
<feature type="compositionally biased region" description="Basic and acidic residues" evidence="1">
    <location>
        <begin position="138"/>
        <end position="154"/>
    </location>
</feature>
<accession>A0A919BXI1</accession>
<sequence>MTQVYVPKWADVTRRVAARAKRVPVLRSVPPGTPRRVAPSEGSGETARSSRTRTTRVKPPMARNAVRQPAASPMYVPSGTPRTEPGGIAEKVSVVPPPAHGPGGHQPPGEPRPDGPEAPDGDAHRDAGDQDQPVVRRGGREEVGQRQRQDERRQHAPPVGAPDGRGDQGGAETVARNPGMVIMSPAVPSETVKLDPIEVSRPIGRISAVTTEKTPSVTETTAGQECRVGGAGGAAGRAGRVRRRGAGAGSAGRRAVPVRPPGGRG</sequence>